<comment type="subcellular location">
    <subcellularLocation>
        <location evidence="1">Membrane</location>
        <topology evidence="1">Multi-pass membrane protein</topology>
    </subcellularLocation>
</comment>
<feature type="domain" description="G-protein coupled receptors family 2 profile 2" evidence="6">
    <location>
        <begin position="1"/>
        <end position="238"/>
    </location>
</feature>
<dbReference type="Proteomes" id="UP001164746">
    <property type="component" value="Chromosome 9"/>
</dbReference>
<feature type="transmembrane region" description="Helical" evidence="5">
    <location>
        <begin position="46"/>
        <end position="64"/>
    </location>
</feature>
<accession>A0ABY7EZ49</accession>
<reference evidence="7" key="1">
    <citation type="submission" date="2022-11" db="EMBL/GenBank/DDBJ databases">
        <title>Centuries of genome instability and evolution in soft-shell clam transmissible cancer (bioRxiv).</title>
        <authorList>
            <person name="Hart S.F.M."/>
            <person name="Yonemitsu M.A."/>
            <person name="Giersch R.M."/>
            <person name="Beal B.F."/>
            <person name="Arriagada G."/>
            <person name="Davis B.W."/>
            <person name="Ostrander E.A."/>
            <person name="Goff S.P."/>
            <person name="Metzger M.J."/>
        </authorList>
    </citation>
    <scope>NUCLEOTIDE SEQUENCE</scope>
    <source>
        <strain evidence="7">MELC-2E11</strain>
        <tissue evidence="7">Siphon/mantle</tissue>
    </source>
</reference>
<feature type="transmembrane region" description="Helical" evidence="5">
    <location>
        <begin position="73"/>
        <end position="94"/>
    </location>
</feature>
<dbReference type="PROSITE" id="PS50261">
    <property type="entry name" value="G_PROTEIN_RECEP_F2_4"/>
    <property type="match status" value="1"/>
</dbReference>
<dbReference type="PANTHER" id="PTHR23112:SF47">
    <property type="entry name" value="G-PROTEIN COUPLED RECEPTOR 157"/>
    <property type="match status" value="1"/>
</dbReference>
<keyword evidence="8" id="KW-1185">Reference proteome</keyword>
<protein>
    <submittedName>
        <fullName evidence="7">GP157-like protein</fullName>
    </submittedName>
</protein>
<organism evidence="7 8">
    <name type="scientific">Mya arenaria</name>
    <name type="common">Soft-shell clam</name>
    <dbReference type="NCBI Taxonomy" id="6604"/>
    <lineage>
        <taxon>Eukaryota</taxon>
        <taxon>Metazoa</taxon>
        <taxon>Spiralia</taxon>
        <taxon>Lophotrochozoa</taxon>
        <taxon>Mollusca</taxon>
        <taxon>Bivalvia</taxon>
        <taxon>Autobranchia</taxon>
        <taxon>Heteroconchia</taxon>
        <taxon>Euheterodonta</taxon>
        <taxon>Imparidentia</taxon>
        <taxon>Neoheterodontei</taxon>
        <taxon>Myida</taxon>
        <taxon>Myoidea</taxon>
        <taxon>Myidae</taxon>
        <taxon>Mya</taxon>
    </lineage>
</organism>
<evidence type="ECO:0000259" key="6">
    <source>
        <dbReference type="PROSITE" id="PS50261"/>
    </source>
</evidence>
<gene>
    <name evidence="7" type="ORF">MAR_005305</name>
</gene>
<evidence type="ECO:0000256" key="5">
    <source>
        <dbReference type="SAM" id="Phobius"/>
    </source>
</evidence>
<dbReference type="EMBL" id="CP111020">
    <property type="protein sequence ID" value="WAR15200.1"/>
    <property type="molecule type" value="Genomic_DNA"/>
</dbReference>
<evidence type="ECO:0000256" key="4">
    <source>
        <dbReference type="ARBA" id="ARBA00023136"/>
    </source>
</evidence>
<evidence type="ECO:0000256" key="2">
    <source>
        <dbReference type="ARBA" id="ARBA00022692"/>
    </source>
</evidence>
<evidence type="ECO:0000313" key="8">
    <source>
        <dbReference type="Proteomes" id="UP001164746"/>
    </source>
</evidence>
<keyword evidence="3 5" id="KW-1133">Transmembrane helix</keyword>
<keyword evidence="2 5" id="KW-0812">Transmembrane</keyword>
<evidence type="ECO:0000313" key="7">
    <source>
        <dbReference type="EMBL" id="WAR15200.1"/>
    </source>
</evidence>
<keyword evidence="4 5" id="KW-0472">Membrane</keyword>
<dbReference type="Gene3D" id="1.20.1070.10">
    <property type="entry name" value="Rhodopsin 7-helix transmembrane proteins"/>
    <property type="match status" value="1"/>
</dbReference>
<evidence type="ECO:0000256" key="3">
    <source>
        <dbReference type="ARBA" id="ARBA00022989"/>
    </source>
</evidence>
<proteinExistence type="predicted"/>
<name>A0ABY7EZ49_MYAAR</name>
<sequence>MAGTELSNRLDRYLASFIYNESDNITEHSDTLFCTIQSAVTTYSSLVSFFLTVFIALHLFLAVFRPQNSPSGLILLVANIISWGVPGIIIYVALTEKMLGWEANDSPNIGTGSWCWVKCMESDHNKTLFYMCLTEKGFELQCYLYTAALYVLMKLRMDLVYRHNRLHDLQSDLRDDDKNFWLVLLMIRIWGTIRFYLRVFPDTTSDEIERADRVLIYFQAIGDPSQAFCNCILFCILDGDIRAKILGCISCWPSRAQNNNTEETDIDSVSSDYISLFGQNHSGRRRYGSSGILLINRRIVLNAYIKQQGET</sequence>
<dbReference type="SUPFAM" id="SSF81321">
    <property type="entry name" value="Family A G protein-coupled receptor-like"/>
    <property type="match status" value="1"/>
</dbReference>
<evidence type="ECO:0000256" key="1">
    <source>
        <dbReference type="ARBA" id="ARBA00004141"/>
    </source>
</evidence>
<dbReference type="InterPro" id="IPR000832">
    <property type="entry name" value="GPCR_2_secretin-like"/>
</dbReference>
<dbReference type="InterPro" id="IPR017981">
    <property type="entry name" value="GPCR_2-like_7TM"/>
</dbReference>
<dbReference type="Pfam" id="PF00002">
    <property type="entry name" value="7tm_2"/>
    <property type="match status" value="1"/>
</dbReference>
<dbReference type="PANTHER" id="PTHR23112">
    <property type="entry name" value="G PROTEIN-COUPLED RECEPTOR 157-RELATED"/>
    <property type="match status" value="1"/>
</dbReference>